<feature type="region of interest" description="Disordered" evidence="1">
    <location>
        <begin position="102"/>
        <end position="129"/>
    </location>
</feature>
<dbReference type="OrthoDB" id="342281at2759"/>
<dbReference type="VEuPathDB" id="VectorBase:CPIJ006556"/>
<dbReference type="HOGENOM" id="CLU_847989_0_0_1"/>
<dbReference type="AlphaFoldDB" id="B0WH88"/>
<dbReference type="InParanoid" id="B0WH88"/>
<dbReference type="EMBL" id="DS231933">
    <property type="protein sequence ID" value="EDS27546.1"/>
    <property type="molecule type" value="Genomic_DNA"/>
</dbReference>
<organism>
    <name type="scientific">Culex quinquefasciatus</name>
    <name type="common">Southern house mosquito</name>
    <name type="synonym">Culex pungens</name>
    <dbReference type="NCBI Taxonomy" id="7176"/>
    <lineage>
        <taxon>Eukaryota</taxon>
        <taxon>Metazoa</taxon>
        <taxon>Ecdysozoa</taxon>
        <taxon>Arthropoda</taxon>
        <taxon>Hexapoda</taxon>
        <taxon>Insecta</taxon>
        <taxon>Pterygota</taxon>
        <taxon>Neoptera</taxon>
        <taxon>Endopterygota</taxon>
        <taxon>Diptera</taxon>
        <taxon>Nematocera</taxon>
        <taxon>Culicoidea</taxon>
        <taxon>Culicidae</taxon>
        <taxon>Culicinae</taxon>
        <taxon>Culicini</taxon>
        <taxon>Culex</taxon>
        <taxon>Culex</taxon>
    </lineage>
</organism>
<keyword evidence="4" id="KW-1185">Reference proteome</keyword>
<accession>B0WH88</accession>
<reference evidence="3" key="2">
    <citation type="submission" date="2021-02" db="UniProtKB">
        <authorList>
            <consortium name="EnsemblMetazoa"/>
        </authorList>
    </citation>
    <scope>IDENTIFICATION</scope>
    <source>
        <strain evidence="3">JHB</strain>
    </source>
</reference>
<reference evidence="2" key="1">
    <citation type="submission" date="2007-03" db="EMBL/GenBank/DDBJ databases">
        <title>Annotation of Culex pipiens quinquefasciatus.</title>
        <authorList>
            <consortium name="The Broad Institute Genome Sequencing Platform"/>
            <person name="Atkinson P.W."/>
            <person name="Hemingway J."/>
            <person name="Christensen B.M."/>
            <person name="Higgs S."/>
            <person name="Kodira C."/>
            <person name="Hannick L."/>
            <person name="Megy K."/>
            <person name="O'Leary S."/>
            <person name="Pearson M."/>
            <person name="Haas B.J."/>
            <person name="Mauceli E."/>
            <person name="Wortman J.R."/>
            <person name="Lee N.H."/>
            <person name="Guigo R."/>
            <person name="Stanke M."/>
            <person name="Alvarado L."/>
            <person name="Amedeo P."/>
            <person name="Antoine C.H."/>
            <person name="Arensburger P."/>
            <person name="Bidwell S.L."/>
            <person name="Crawford M."/>
            <person name="Camaro F."/>
            <person name="Devon K."/>
            <person name="Engels R."/>
            <person name="Hammond M."/>
            <person name="Howarth C."/>
            <person name="Koehrsen M."/>
            <person name="Lawson D."/>
            <person name="Montgomery P."/>
            <person name="Nene V."/>
            <person name="Nusbaum C."/>
            <person name="Puiu D."/>
            <person name="Romero-Severson J."/>
            <person name="Severson D.W."/>
            <person name="Shumway M."/>
            <person name="Sisk P."/>
            <person name="Stolte C."/>
            <person name="Zeng Q."/>
            <person name="Eisenstadt E."/>
            <person name="Fraser-Liggett C."/>
            <person name="Strausberg R."/>
            <person name="Galagan J."/>
            <person name="Birren B."/>
            <person name="Collins F.H."/>
        </authorList>
    </citation>
    <scope>NUCLEOTIDE SEQUENCE [LARGE SCALE GENOMIC DNA]</scope>
    <source>
        <strain evidence="2">JHB</strain>
    </source>
</reference>
<evidence type="ECO:0000313" key="2">
    <source>
        <dbReference type="EMBL" id="EDS27546.1"/>
    </source>
</evidence>
<dbReference type="KEGG" id="cqu:CpipJ_CPIJ006556"/>
<evidence type="ECO:0000256" key="1">
    <source>
        <dbReference type="SAM" id="MobiDB-lite"/>
    </source>
</evidence>
<evidence type="ECO:0000313" key="3">
    <source>
        <dbReference type="EnsemblMetazoa" id="CPIJ006556-PA"/>
    </source>
</evidence>
<dbReference type="VEuPathDB" id="VectorBase:CQUJHB014558"/>
<sequence length="328" mass="35885">MPKRPRFAEDTKVPSGPGCCSCYFKRRGSFPFAGSSSNTVSSDSSRTSSCSLWKVVCCCFVTSAVCSVGKKPKLEASSTEEPAAGTQFDEVEANCVPLVGPEIPERQHSRDRPSPSANRRNRQEEVNTKNNMMSFSTSTKRRWLRRFWPPPRTTGRSTIREKVLAKGRNGVVDDVQTLQIIERLRMIKILANYFWSVILILSPDDLLASVYFKLEPACFAPAYASFEMDMTGSTPSVGKLPKAKVEDIALVLKTVSELQPDCTVAAGGRGGSPGGQVFDDAGTPLKPMLAHSTKSVQQVLERFDGIDLSASGSTTEIGRLSTWWRTAA</sequence>
<name>B0WH88_CULQU</name>
<dbReference type="Proteomes" id="UP000002320">
    <property type="component" value="Unassembled WGS sequence"/>
</dbReference>
<evidence type="ECO:0000313" key="4">
    <source>
        <dbReference type="Proteomes" id="UP000002320"/>
    </source>
</evidence>
<dbReference type="EnsemblMetazoa" id="CPIJ006556-RA">
    <property type="protein sequence ID" value="CPIJ006556-PA"/>
    <property type="gene ID" value="CPIJ006556"/>
</dbReference>
<feature type="compositionally biased region" description="Basic and acidic residues" evidence="1">
    <location>
        <begin position="103"/>
        <end position="113"/>
    </location>
</feature>
<protein>
    <submittedName>
        <fullName evidence="2 3">Uncharacterized protein</fullName>
    </submittedName>
</protein>
<proteinExistence type="predicted"/>
<gene>
    <name evidence="3" type="primary">6038225</name>
    <name evidence="2" type="ORF">CpipJ_CPIJ006556</name>
</gene>